<organism evidence="3 4">
    <name type="scientific">Cobetia marina</name>
    <name type="common">Deleya marina</name>
    <dbReference type="NCBI Taxonomy" id="28258"/>
    <lineage>
        <taxon>Bacteria</taxon>
        <taxon>Pseudomonadati</taxon>
        <taxon>Pseudomonadota</taxon>
        <taxon>Gammaproteobacteria</taxon>
        <taxon>Oceanospirillales</taxon>
        <taxon>Halomonadaceae</taxon>
        <taxon>Cobetia</taxon>
    </lineage>
</organism>
<feature type="modified residue" description="4-aspartylphosphate" evidence="1">
    <location>
        <position position="38"/>
    </location>
</feature>
<dbReference type="InterPro" id="IPR011006">
    <property type="entry name" value="CheY-like_superfamily"/>
</dbReference>
<evidence type="ECO:0000256" key="1">
    <source>
        <dbReference type="PROSITE-ProRule" id="PRU00169"/>
    </source>
</evidence>
<evidence type="ECO:0000313" key="3">
    <source>
        <dbReference type="EMBL" id="MEL0618690.1"/>
    </source>
</evidence>
<accession>A0ABU9GKP9</accession>
<feature type="non-terminal residue" evidence="3">
    <location>
        <position position="1"/>
    </location>
</feature>
<proteinExistence type="predicted"/>
<gene>
    <name evidence="3" type="ORF">V6243_17850</name>
</gene>
<reference evidence="3 4" key="1">
    <citation type="submission" date="2024-02" db="EMBL/GenBank/DDBJ databases">
        <title>Bacteria isolated from the canopy kelp, Nereocystis luetkeana.</title>
        <authorList>
            <person name="Pfister C.A."/>
            <person name="Younker I.T."/>
            <person name="Light S.H."/>
        </authorList>
    </citation>
    <scope>NUCLEOTIDE SEQUENCE [LARGE SCALE GENOMIC DNA]</scope>
    <source>
        <strain evidence="3 4">TI.5.07</strain>
    </source>
</reference>
<keyword evidence="1" id="KW-0597">Phosphoprotein</keyword>
<dbReference type="Proteomes" id="UP001378242">
    <property type="component" value="Unassembled WGS sequence"/>
</dbReference>
<feature type="domain" description="Response regulatory" evidence="2">
    <location>
        <begin position="1"/>
        <end position="86"/>
    </location>
</feature>
<dbReference type="PROSITE" id="PS50110">
    <property type="entry name" value="RESPONSE_REGULATORY"/>
    <property type="match status" value="1"/>
</dbReference>
<dbReference type="SUPFAM" id="SSF52172">
    <property type="entry name" value="CheY-like"/>
    <property type="match status" value="1"/>
</dbReference>
<dbReference type="EMBL" id="JBAKAP010000068">
    <property type="protein sequence ID" value="MEL0618690.1"/>
    <property type="molecule type" value="Genomic_DNA"/>
</dbReference>
<feature type="non-terminal residue" evidence="3">
    <location>
        <position position="86"/>
    </location>
</feature>
<dbReference type="Pfam" id="PF00072">
    <property type="entry name" value="Response_reg"/>
    <property type="match status" value="1"/>
</dbReference>
<sequence>NQLSELGIQCDQELSSVEGYKRIMSAAKEQPYDLIILDYQMPELDGLALSTLIREQSGNNYVPAIVMASSSGRLKQASLQAAGVNV</sequence>
<keyword evidence="4" id="KW-1185">Reference proteome</keyword>
<evidence type="ECO:0000313" key="4">
    <source>
        <dbReference type="Proteomes" id="UP001378242"/>
    </source>
</evidence>
<protein>
    <submittedName>
        <fullName evidence="3">Response regulator</fullName>
    </submittedName>
</protein>
<name>A0ABU9GKP9_COBMA</name>
<dbReference type="InterPro" id="IPR001789">
    <property type="entry name" value="Sig_transdc_resp-reg_receiver"/>
</dbReference>
<dbReference type="RefSeq" id="WP_341542985.1">
    <property type="nucleotide sequence ID" value="NZ_JBAKAP010000068.1"/>
</dbReference>
<dbReference type="Gene3D" id="3.40.50.2300">
    <property type="match status" value="1"/>
</dbReference>
<evidence type="ECO:0000259" key="2">
    <source>
        <dbReference type="PROSITE" id="PS50110"/>
    </source>
</evidence>
<comment type="caution">
    <text evidence="3">The sequence shown here is derived from an EMBL/GenBank/DDBJ whole genome shotgun (WGS) entry which is preliminary data.</text>
</comment>